<dbReference type="HOGENOM" id="CLU_233686_0_0_1"/>
<feature type="domain" description="Neuraminidase-like" evidence="2">
    <location>
        <begin position="567"/>
        <end position="690"/>
    </location>
</feature>
<reference evidence="4" key="2">
    <citation type="submission" date="2014-03" db="EMBL/GenBank/DDBJ databases">
        <title>The Genome Annotation of Fusarium oxysporum PHW808.</title>
        <authorList>
            <consortium name="The Broad Institute Genomics Platform"/>
            <person name="Ma L.-J."/>
            <person name="Corby-Kistler H."/>
            <person name="Broz K."/>
            <person name="Gale L.R."/>
            <person name="Jonkers W."/>
            <person name="O'Donnell K."/>
            <person name="Ploetz R."/>
            <person name="Steinberg C."/>
            <person name="Schwartz D.C."/>
            <person name="VanEtten H."/>
            <person name="Zhou S."/>
            <person name="Young S.K."/>
            <person name="Zeng Q."/>
            <person name="Gargeya S."/>
            <person name="Fitzgerald M."/>
            <person name="Abouelleil A."/>
            <person name="Alvarado L."/>
            <person name="Chapman S.B."/>
            <person name="Gainer-Dewar J."/>
            <person name="Goldberg J."/>
            <person name="Griggs A."/>
            <person name="Gujja S."/>
            <person name="Hansen M."/>
            <person name="Howarth C."/>
            <person name="Imamovic A."/>
            <person name="Ireland A."/>
            <person name="Larimer J."/>
            <person name="McCowan C."/>
            <person name="Murphy C."/>
            <person name="Pearson M."/>
            <person name="Poon T.W."/>
            <person name="Priest M."/>
            <person name="Roberts A."/>
            <person name="Saif S."/>
            <person name="Shea T."/>
            <person name="Sykes S."/>
            <person name="Wortman J."/>
            <person name="Nusbaum C."/>
            <person name="Birren B."/>
        </authorList>
    </citation>
    <scope>NUCLEOTIDE SEQUENCE</scope>
    <source>
        <strain evidence="4">54008</strain>
    </source>
</reference>
<name>X0HWM9_FUSOX</name>
<gene>
    <name evidence="4" type="ORF">FOPG_18219</name>
</gene>
<evidence type="ECO:0000259" key="3">
    <source>
        <dbReference type="Pfam" id="PF20220"/>
    </source>
</evidence>
<accession>X0HWM9</accession>
<dbReference type="EMBL" id="KK033610">
    <property type="protein sequence ID" value="EXL65559.1"/>
    <property type="molecule type" value="Genomic_DNA"/>
</dbReference>
<proteinExistence type="predicted"/>
<feature type="domain" description="Tc toxin complex TcA C-terminal TcB-binding" evidence="1">
    <location>
        <begin position="1543"/>
        <end position="1827"/>
    </location>
</feature>
<feature type="domain" description="ABC toxin N-terminal" evidence="3">
    <location>
        <begin position="414"/>
        <end position="537"/>
    </location>
</feature>
<dbReference type="Pfam" id="PF18413">
    <property type="entry name" value="Neuraminidase"/>
    <property type="match status" value="1"/>
</dbReference>
<protein>
    <submittedName>
        <fullName evidence="4">Uncharacterized protein</fullName>
    </submittedName>
</protein>
<evidence type="ECO:0000313" key="4">
    <source>
        <dbReference type="EMBL" id="EXL65559.1"/>
    </source>
</evidence>
<reference evidence="4" key="1">
    <citation type="submission" date="2011-11" db="EMBL/GenBank/DDBJ databases">
        <title>The Genome Sequence of Fusarium oxysporum PHW808.</title>
        <authorList>
            <consortium name="The Broad Institute Genome Sequencing Platform"/>
            <person name="Ma L.-J."/>
            <person name="Gale L.R."/>
            <person name="Schwartz D.C."/>
            <person name="Zhou S."/>
            <person name="Corby-Kistler H."/>
            <person name="Young S.K."/>
            <person name="Zeng Q."/>
            <person name="Gargeya S."/>
            <person name="Fitzgerald M."/>
            <person name="Haas B."/>
            <person name="Abouelleil A."/>
            <person name="Alvarado L."/>
            <person name="Arachchi H.M."/>
            <person name="Berlin A."/>
            <person name="Brown A."/>
            <person name="Chapman S.B."/>
            <person name="Chen Z."/>
            <person name="Dunbar C."/>
            <person name="Freedman E."/>
            <person name="Gearin G."/>
            <person name="Goldberg J."/>
            <person name="Griggs A."/>
            <person name="Gujja S."/>
            <person name="Heiman D."/>
            <person name="Howarth C."/>
            <person name="Larson L."/>
            <person name="Lui A."/>
            <person name="MacDonald P.J.P."/>
            <person name="Montmayeur A."/>
            <person name="Murphy C."/>
            <person name="Neiman D."/>
            <person name="Pearson M."/>
            <person name="Priest M."/>
            <person name="Roberts A."/>
            <person name="Saif S."/>
            <person name="Shea T."/>
            <person name="Shenoy N."/>
            <person name="Sisk P."/>
            <person name="Stolte C."/>
            <person name="Sykes S."/>
            <person name="Wortman J."/>
            <person name="Nusbaum C."/>
            <person name="Birren B."/>
        </authorList>
    </citation>
    <scope>NUCLEOTIDE SEQUENCE [LARGE SCALE GENOMIC DNA]</scope>
    <source>
        <strain evidence="4">54008</strain>
    </source>
</reference>
<dbReference type="InterPro" id="IPR040840">
    <property type="entry name" value="TcA_TcB_BD"/>
</dbReference>
<dbReference type="InterPro" id="IPR041079">
    <property type="entry name" value="Neuraminidase-like"/>
</dbReference>
<dbReference type="Proteomes" id="UP000030676">
    <property type="component" value="Unassembled WGS sequence"/>
</dbReference>
<organism evidence="4">
    <name type="scientific">Fusarium oxysporum f. sp. conglutinans race 2 54008</name>
    <dbReference type="NCBI Taxonomy" id="1089457"/>
    <lineage>
        <taxon>Eukaryota</taxon>
        <taxon>Fungi</taxon>
        <taxon>Dikarya</taxon>
        <taxon>Ascomycota</taxon>
        <taxon>Pezizomycotina</taxon>
        <taxon>Sordariomycetes</taxon>
        <taxon>Hypocreomycetidae</taxon>
        <taxon>Hypocreales</taxon>
        <taxon>Nectriaceae</taxon>
        <taxon>Fusarium</taxon>
        <taxon>Fusarium oxysporum species complex</taxon>
    </lineage>
</organism>
<dbReference type="OrthoDB" id="4940706at2759"/>
<dbReference type="Pfam" id="PF18276">
    <property type="entry name" value="TcA_TcB_BD"/>
    <property type="match status" value="1"/>
</dbReference>
<dbReference type="InterPro" id="IPR046839">
    <property type="entry name" value="ABC_toxin_N"/>
</dbReference>
<evidence type="ECO:0000259" key="1">
    <source>
        <dbReference type="Pfam" id="PF18276"/>
    </source>
</evidence>
<evidence type="ECO:0000259" key="2">
    <source>
        <dbReference type="Pfam" id="PF18413"/>
    </source>
</evidence>
<sequence>MTNAERDALKGIQGASTEFLRAIDDLYQAPRTFFARNMRSFSVPNFAVDLASFLEGIKIPTSLRAKVYYVQSNAKLYSAGALSDPDRQTLLALANPTTDSAYINAISALFNAPNAFTPARSDEFLTAADVSRNPITPSARHYFILLKLLPYLREKLSNQLVRQKVSELISVNSQIAERLLLSWVTYSLKFPNDILRASAFVESTNNSVITKASFPDQYTATLLLTKIGLVINKMKLSATQLAWIFEFRKVPGDPTAAWLDLNGLPVTLTPTAPDAFAGWERLYVLTQVRDGLSGNENTLEAIFKAARASPPAMDQISQLLGTDLKLPKDSIDFLVGPSGFNLPLPRSFQDEVAIKRILRALKLFSDVGCSPVNGALIAKGDMTQRHARVTQLAIKSKYDEATWNYVAPQLSNILREKRRTSLLTYLLAHQPRGVTAPWRTANDLFAYFLIDVEMGPCMKTSRIKQAISSVQLFVQRCLMNLEHDVTASEEADIFWKQWDWLKSFRVAGANRQIYETPENFLEPSLRDDKTQIFKDLESELQQADVTPDTVETALRNYLDKLDEMSRLEVVSYYHQQEFDGHGNTAVDRMHIFARTRSKPARYFYCQRVDRSYWTSWEKVDADIQGDHLMPLIWNRRLYLFWALFTEKTQKVNIVMPQPDNPVVPPDTFWEIKLAWVERKQYKWQSKVISDAFLICPKSGSSLDESDLLKSPGRNLITFRAEPDPDTGELYIRCHIPGHLGDFYFNGVRGQPAAIPAGGGSPIRRRFQLFFNVVRPPAQSIIQNIGFGEGDSSDGRLWVRTDKTEALALLGKTPGAKYNLAVPHQDFLFQSARPFWFQHDQSSFFIEPREVKFPPIAWLPPAFNNPGLLDGRLAGPYYDVPILRKPSIVYPRPDVNGPLIFGQTFAARSDLVVMSKVSSGLTTVPVSKPSMAAAFPPFVKVQIRALGPFKKIDRSSFAIVPTKVADFTQTIFKFSTFYHPFVSEMIRVLNRDGIDGLYQRPVQALEALEVNNFNTKYEPSLLFVDKAYPSEMVDFDDNVYGVYNWELFFHVPVMIANKLSQNQKFKEAQQWYHYVFNPMDTSPNIPVPQRYWVTKKFFELSSQDYADQTIKAILNFLAKGGDPALRSSLGADELRYLDLLEKNVARWRMEPFKPFVVARARVTAFQKWTVMKYLDNLIAWGDSLFAGDTIEHINEATQLYILAADVLGPRPLEMAPRAVAEVQTYNQLEPKLDAYSNALAAIEELVPPTDEQAMVVRPWPTPQLTTPSVTYFCSSKNDKLLGYWDTVADRLFKIRHCMNLMGIVRELPLFEPKIDPSLLIRAAAAGVDLSSAIADMNAPLPNHRFYYLAAKSTELCQELKALGAAILAAIEKKDAGQLALLQSTHSIKLLEAVKEVRLQQVDDAAKVAEGLNKTKEMVQERVQYYSNRGVNETGMSELEIAHVALEGALMIPGLIDAGNQLVAAVLHFLPDIKLGAPTSIGATLGGSNAGKSSSKFSEFIKRSADLVSQASRMTAEMASYERRKEEWDFQALLASKELLSLDSQIASANIRSTIADKERQSHELQIDQAKEIDGFLRSKFTAVELYDWTVSQLSSAYFQTYRLVYEHAKLAQRAFALELGVKQPDFIAFDYWDSLRKGLTAGERLFNDIKRMEMAYMDQDLREYELTKSISLAQLDPGALVRLRQYGSCFFSIPEALFDLDYPGHYMRRIKTVSVTIPCVAGPYTSACSTLSLLQSSVRTSANLSNGKYARRDNDARFAESYGLFQSIATSSGINDAGVFDANIRDERYLPFERCGVISSWSMEMPVQFPQYDYDTISDVVLTIRYTSRQGGAALAAQASAELRDKALDAIAIAESNNGLVRLFNLPNEFPDAWRRFVTASQAPGAAPNRTVLPLAPARFPYLFAGAKAITVTRADIFVRIRPEFAESHDAGTLSLTFSASATAPGPALALSPWAPVPGAPSSKPGAVFRASVVVNKPVGNFYITGSLNSGAAVDPDAIGQFLVLCHYRVSWAKP</sequence>
<dbReference type="Pfam" id="PF20220">
    <property type="entry name" value="ABC_toxin_N"/>
    <property type="match status" value="1"/>
</dbReference>